<sequence length="108" mass="11307">MDDQPQLQLFEIKELSPTSLRCTVRCVAGMVRLGATVELRPASGRPVAGDLTVSAIEYAGGVAMEFVDLGRTALVTVTGPIDEVALRTVAAGDGPGQVVTADLRLVVR</sequence>
<evidence type="ECO:0000313" key="2">
    <source>
        <dbReference type="Proteomes" id="UP000199645"/>
    </source>
</evidence>
<accession>A0A1I2N2W8</accession>
<keyword evidence="2" id="KW-1185">Reference proteome</keyword>
<name>A0A1I2N2W8_9ACTN</name>
<organism evidence="1 2">
    <name type="scientific">Actinoplanes philippinensis</name>
    <dbReference type="NCBI Taxonomy" id="35752"/>
    <lineage>
        <taxon>Bacteria</taxon>
        <taxon>Bacillati</taxon>
        <taxon>Actinomycetota</taxon>
        <taxon>Actinomycetes</taxon>
        <taxon>Micromonosporales</taxon>
        <taxon>Micromonosporaceae</taxon>
        <taxon>Actinoplanes</taxon>
    </lineage>
</organism>
<protein>
    <submittedName>
        <fullName evidence="1">Uncharacterized protein</fullName>
    </submittedName>
</protein>
<gene>
    <name evidence="1" type="ORF">SAMN05421541_1351</name>
</gene>
<evidence type="ECO:0000313" key="1">
    <source>
        <dbReference type="EMBL" id="SFF95741.1"/>
    </source>
</evidence>
<dbReference type="RefSeq" id="WP_093622238.1">
    <property type="nucleotide sequence ID" value="NZ_BOMT01000083.1"/>
</dbReference>
<dbReference type="Proteomes" id="UP000199645">
    <property type="component" value="Unassembled WGS sequence"/>
</dbReference>
<dbReference type="EMBL" id="FONV01000035">
    <property type="protein sequence ID" value="SFF95741.1"/>
    <property type="molecule type" value="Genomic_DNA"/>
</dbReference>
<dbReference type="AlphaFoldDB" id="A0A1I2N2W8"/>
<reference evidence="1 2" key="1">
    <citation type="submission" date="2016-10" db="EMBL/GenBank/DDBJ databases">
        <authorList>
            <person name="de Groot N.N."/>
        </authorList>
    </citation>
    <scope>NUCLEOTIDE SEQUENCE [LARGE SCALE GENOMIC DNA]</scope>
    <source>
        <strain evidence="1 2">DSM 43019</strain>
    </source>
</reference>
<proteinExistence type="predicted"/>